<gene>
    <name evidence="1" type="ORF">D6D85_11950</name>
</gene>
<sequence>MQRTIGRFQVMALLQAARYYLLKGDLEKAKSFGLNRAIFYAWAKRSGKPVFQRKRTAGASAPSIPSRAREIEALGNENAYVNDEGFFVIGSEVQRPEDYDREIVRRIEAVIPYEEAWNAAINYLKSFPSEVLLDQRKFYERVYLPVRDRFDEILRKSRGGLDLS</sequence>
<comment type="caution">
    <text evidence="1">The sequence shown here is derived from an EMBL/GenBank/DDBJ whole genome shotgun (WGS) entry which is preliminary data.</text>
</comment>
<dbReference type="RefSeq" id="WP_125672187.1">
    <property type="nucleotide sequence ID" value="NZ_RCOS01000135.1"/>
</dbReference>
<reference evidence="1 2" key="1">
    <citation type="submission" date="2018-10" db="EMBL/GenBank/DDBJ databases">
        <title>Co-occurring genomic capacity for anaerobic methane metabolism and dissimilatory sulfite reduction discovered in the Korarchaeota.</title>
        <authorList>
            <person name="Mckay L.J."/>
            <person name="Dlakic M."/>
            <person name="Fields M.W."/>
            <person name="Delmont T.O."/>
            <person name="Eren A.M."/>
            <person name="Jay Z.J."/>
            <person name="Klingelsmith K.B."/>
            <person name="Rusch D.B."/>
            <person name="Inskeep W.P."/>
        </authorList>
    </citation>
    <scope>NUCLEOTIDE SEQUENCE [LARGE SCALE GENOMIC DNA]</scope>
    <source>
        <strain evidence="1 2">MDKW</strain>
    </source>
</reference>
<protein>
    <submittedName>
        <fullName evidence="1">Uncharacterized protein</fullName>
    </submittedName>
</protein>
<dbReference type="EMBL" id="RCOS01000135">
    <property type="protein sequence ID" value="RSN72901.1"/>
    <property type="molecule type" value="Genomic_DNA"/>
</dbReference>
<dbReference type="Proteomes" id="UP000277582">
    <property type="component" value="Unassembled WGS sequence"/>
</dbReference>
<dbReference type="OrthoDB" id="31058at2157"/>
<dbReference type="AlphaFoldDB" id="A0A3R9QTK4"/>
<evidence type="ECO:0000313" key="2">
    <source>
        <dbReference type="Proteomes" id="UP000277582"/>
    </source>
</evidence>
<evidence type="ECO:0000313" key="1">
    <source>
        <dbReference type="EMBL" id="RSN72901.1"/>
    </source>
</evidence>
<keyword evidence="2" id="KW-1185">Reference proteome</keyword>
<accession>A0A3R9QTK4</accession>
<proteinExistence type="predicted"/>
<organism evidence="1 2">
    <name type="scientific">Candidatus Methanodesulfokora washburnensis</name>
    <dbReference type="NCBI Taxonomy" id="2478471"/>
    <lineage>
        <taxon>Archaea</taxon>
        <taxon>Thermoproteota</taxon>
        <taxon>Candidatus Korarchaeia</taxon>
        <taxon>Candidatus Korarchaeia incertae sedis</taxon>
        <taxon>Candidatus Methanodesulfokora</taxon>
    </lineage>
</organism>
<name>A0A3R9QTK4_9CREN</name>